<proteinExistence type="predicted"/>
<organism evidence="4 5">
    <name type="scientific">Streptococcus suis</name>
    <dbReference type="NCBI Taxonomy" id="1307"/>
    <lineage>
        <taxon>Bacteria</taxon>
        <taxon>Bacillati</taxon>
        <taxon>Bacillota</taxon>
        <taxon>Bacilli</taxon>
        <taxon>Lactobacillales</taxon>
        <taxon>Streptococcaceae</taxon>
        <taxon>Streptococcus</taxon>
    </lineage>
</organism>
<gene>
    <name evidence="4" type="ORF">FAJ39_01960</name>
</gene>
<dbReference type="InterPro" id="IPR036388">
    <property type="entry name" value="WH-like_DNA-bd_sf"/>
</dbReference>
<dbReference type="AlphaFoldDB" id="A0A4T2GPH2"/>
<dbReference type="PANTHER" id="PTHR30185:SF18">
    <property type="entry name" value="TRANSCRIPTIONAL REGULATOR MTLR"/>
    <property type="match status" value="1"/>
</dbReference>
<dbReference type="Pfam" id="PF05043">
    <property type="entry name" value="Mga"/>
    <property type="match status" value="1"/>
</dbReference>
<dbReference type="Gene3D" id="1.10.10.10">
    <property type="entry name" value="Winged helix-like DNA-binding domain superfamily/Winged helix DNA-binding domain"/>
    <property type="match status" value="1"/>
</dbReference>
<evidence type="ECO:0000313" key="5">
    <source>
        <dbReference type="Proteomes" id="UP000305165"/>
    </source>
</evidence>
<evidence type="ECO:0000256" key="1">
    <source>
        <dbReference type="ARBA" id="ARBA00023015"/>
    </source>
</evidence>
<dbReference type="PANTHER" id="PTHR30185">
    <property type="entry name" value="CRYPTIC BETA-GLUCOSIDE BGL OPERON ANTITERMINATOR"/>
    <property type="match status" value="1"/>
</dbReference>
<evidence type="ECO:0000259" key="3">
    <source>
        <dbReference type="Pfam" id="PF05043"/>
    </source>
</evidence>
<keyword evidence="1" id="KW-0805">Transcription regulation</keyword>
<dbReference type="Proteomes" id="UP000305165">
    <property type="component" value="Unassembled WGS sequence"/>
</dbReference>
<accession>A0A4T2GPH2</accession>
<comment type="caution">
    <text evidence="4">The sequence shown here is derived from an EMBL/GenBank/DDBJ whole genome shotgun (WGS) entry which is preliminary data.</text>
</comment>
<evidence type="ECO:0000256" key="2">
    <source>
        <dbReference type="ARBA" id="ARBA00023163"/>
    </source>
</evidence>
<sequence>MHIAHLLEKRENAILHLILDLQRMGHALSLKDACRRLDVSRSTLLRYITTFNEDAGVDELGLEFSLEDENLTLKRSASLSSQELLGYLCRPSLRYQLLLCLLDRNDVSIPLLAQELLVSEATISRQLASLNKLLKEFQIGIKGGKLKGSELQIRYFYFNLLWLTQPASDFEQDRVYQEQLAYLPIFERQYQSSFNPRQAHQLALWLTLVQKRMRLKDLDFQSTYEIMKPYHQHKFYRQLRSLFLTMSQQKSSSFQEGDAMTIFAFLFSQGILAAHQLEQLLGFGGPIMEATSWSFQELKTSMQMELMMEEESLYQLNQVFSQLYFFQSWIETGFEECPSCPTALQDLAKQILISVQENWFQHVTKPIADQQFQAMVQLIVYLLQVERTKVRLALASSYSKVRNLPLFQYLQQELDGNGALQFEFFEEGKDYDLIICLDYPLTSSHTYQLFSYPHQHDILALKKIISSLHLQKLDQAKRLLEGEYYKIERR</sequence>
<reference evidence="4 5" key="1">
    <citation type="submission" date="2019-04" db="EMBL/GenBank/DDBJ databases">
        <title>Genome analysis of Streptococcus suis strain WUSS424.</title>
        <authorList>
            <person name="Chen H."/>
            <person name="Gao X."/>
            <person name="Wu Z."/>
        </authorList>
    </citation>
    <scope>NUCLEOTIDE SEQUENCE [LARGE SCALE GENOMIC DNA]</scope>
    <source>
        <strain evidence="4 5">WUSS424</strain>
    </source>
</reference>
<protein>
    <submittedName>
        <fullName evidence="4">HTH domain-containing protein</fullName>
    </submittedName>
</protein>
<dbReference type="InterPro" id="IPR050661">
    <property type="entry name" value="BglG_antiterminators"/>
</dbReference>
<keyword evidence="2" id="KW-0804">Transcription</keyword>
<dbReference type="EMBL" id="SSXO01000001">
    <property type="protein sequence ID" value="TII01116.1"/>
    <property type="molecule type" value="Genomic_DNA"/>
</dbReference>
<dbReference type="InterPro" id="IPR007737">
    <property type="entry name" value="Mga_HTH"/>
</dbReference>
<evidence type="ECO:0000313" key="4">
    <source>
        <dbReference type="EMBL" id="TII01116.1"/>
    </source>
</evidence>
<name>A0A4T2GPH2_STRSU</name>
<feature type="domain" description="Mga helix-turn-helix" evidence="3">
    <location>
        <begin position="79"/>
        <end position="160"/>
    </location>
</feature>
<dbReference type="OrthoDB" id="2192016at2"/>